<dbReference type="EMBL" id="CP002738">
    <property type="protein sequence ID" value="AEG00200.1"/>
    <property type="molecule type" value="Genomic_DNA"/>
</dbReference>
<gene>
    <name evidence="2" type="ordered locus">Metme_1782</name>
</gene>
<dbReference type="eggNOG" id="COG3055">
    <property type="taxonomic scope" value="Bacteria"/>
</dbReference>
<dbReference type="GO" id="GO:0000272">
    <property type="term" value="P:polysaccharide catabolic process"/>
    <property type="evidence" value="ECO:0007669"/>
    <property type="project" value="InterPro"/>
</dbReference>
<evidence type="ECO:0000256" key="1">
    <source>
        <dbReference type="SAM" id="SignalP"/>
    </source>
</evidence>
<feature type="chain" id="PRO_5003396327" description="Dockerin domain-containing protein" evidence="1">
    <location>
        <begin position="39"/>
        <end position="437"/>
    </location>
</feature>
<protein>
    <recommendedName>
        <fullName evidence="4">Dockerin domain-containing protein</fullName>
    </recommendedName>
</protein>
<organism evidence="2 3">
    <name type="scientific">Methylomonas methanica (strain DSM 25384 / MC09)</name>
    <dbReference type="NCBI Taxonomy" id="857087"/>
    <lineage>
        <taxon>Bacteria</taxon>
        <taxon>Pseudomonadati</taxon>
        <taxon>Pseudomonadota</taxon>
        <taxon>Gammaproteobacteria</taxon>
        <taxon>Methylococcales</taxon>
        <taxon>Methylococcaceae</taxon>
        <taxon>Methylomonas</taxon>
    </lineage>
</organism>
<feature type="signal peptide" evidence="1">
    <location>
        <begin position="1"/>
        <end position="38"/>
    </location>
</feature>
<sequence>MPSFISPSSVFFNKTALSARQTTLVLAMLLGLSAPARAVHLDVEIWGDGDSMAAGFCRTPGAVGCDLAQLAADLMLPPNTLPIEGSSGQIVFLSDFRDFSGGPNKTPNPGFQAVQNMLNPGELVRYHAIGTLRYWDSAVRAWADAPANVRIKLAGGIDPATVITDYHQCGGQLFCFAPGAGSQESFTFFTGAGIGGKAEMIVDAANNQGSLHTHLNFFLENAIGVAGGPVGAYRVELQVLSNQRHNASEPFYVLFNAGLSAADYSAALLDMVDSLPPPPPPQLLPVADAGADRVVRLNGTVVLDGSASSDPQPGPNPLGYDWRQTQGPAVTLVGATTATPRFIPLQAGNYTFKLTVHDGANPGYDEVTFSVPALGDVDLDGDIDRIDIALILGAASKTPQAAANDVRDLDGNGLINVQDGKLAQARCSLRLCYPVRR</sequence>
<dbReference type="HOGENOM" id="CLU_626725_0_0_6"/>
<evidence type="ECO:0000313" key="3">
    <source>
        <dbReference type="Proteomes" id="UP000008888"/>
    </source>
</evidence>
<proteinExistence type="predicted"/>
<dbReference type="eggNOG" id="COG3291">
    <property type="taxonomic scope" value="Bacteria"/>
</dbReference>
<reference evidence="3" key="3">
    <citation type="submission" date="2011-05" db="EMBL/GenBank/DDBJ databases">
        <title>Complete sequence of Methylomonas methanica MC09.</title>
        <authorList>
            <consortium name="US DOE Joint Genome Institute"/>
            <person name="Lucas S."/>
            <person name="Han J."/>
            <person name="Lapidus A."/>
            <person name="Cheng J.-F."/>
            <person name="Goodwin L."/>
            <person name="Pitluck S."/>
            <person name="Peters L."/>
            <person name="Mikhailova N."/>
            <person name="Teshima H."/>
            <person name="Han C."/>
            <person name="Tapia R."/>
            <person name="Land M."/>
            <person name="Hauser L."/>
            <person name="Kyrpides N."/>
            <person name="Ivanova N."/>
            <person name="Pagani I."/>
            <person name="Stein L."/>
            <person name="Woyke T."/>
        </authorList>
    </citation>
    <scope>NUCLEOTIDE SEQUENCE [LARGE SCALE GENOMIC DNA]</scope>
    <source>
        <strain evidence="3">MC09</strain>
    </source>
</reference>
<name>G0A2M0_METMM</name>
<evidence type="ECO:0000313" key="2">
    <source>
        <dbReference type="EMBL" id="AEG00200.1"/>
    </source>
</evidence>
<dbReference type="Gene3D" id="2.60.40.10">
    <property type="entry name" value="Immunoglobulins"/>
    <property type="match status" value="1"/>
</dbReference>
<reference key="2">
    <citation type="submission" date="2011-05" db="EMBL/GenBank/DDBJ databases">
        <title>Complete genome sequence of the aerobic marine methanotroph Methylomonas methanica MC09.</title>
        <authorList>
            <person name="Boden R."/>
            <person name="Cunliffe M."/>
            <person name="Scanlan J."/>
            <person name="Moussard H."/>
            <person name="Kits K.D."/>
            <person name="Klotz M."/>
            <person name="Jetten M."/>
            <person name="Vuilleumier S."/>
            <person name="Han J."/>
            <person name="Peters L."/>
            <person name="Mikhailova N."/>
            <person name="Teshima H."/>
            <person name="Tapia R."/>
            <person name="Kyrpides N."/>
            <person name="Ivanova N."/>
            <person name="Pagani I."/>
            <person name="Cheng J.-F."/>
            <person name="Goodwin L."/>
            <person name="Han C."/>
            <person name="Hauser L."/>
            <person name="Land M."/>
            <person name="Lapidus A."/>
            <person name="Lucas S."/>
            <person name="Pitluck S."/>
            <person name="Woyke T."/>
            <person name="Stein L.Y."/>
            <person name="Murrell C."/>
        </authorList>
    </citation>
    <scope>NUCLEOTIDE SEQUENCE</scope>
    <source>
        <strain>MC09</strain>
    </source>
</reference>
<accession>G0A2M0</accession>
<dbReference type="InterPro" id="IPR035986">
    <property type="entry name" value="PKD_dom_sf"/>
</dbReference>
<dbReference type="RefSeq" id="WP_013818453.1">
    <property type="nucleotide sequence ID" value="NC_015572.1"/>
</dbReference>
<reference evidence="2 3" key="1">
    <citation type="journal article" date="2011" name="J. Bacteriol.">
        <title>Complete Genome Sequence of the Aerobic Marine Methanotroph Methylomonas methanica MC09.</title>
        <authorList>
            <person name="Boden R."/>
            <person name="Cunliffe M."/>
            <person name="Scanlan J."/>
            <person name="Moussard H."/>
            <person name="Kits K.D."/>
            <person name="Klotz M.G."/>
            <person name="Jetten M.S."/>
            <person name="Vuilleumier S."/>
            <person name="Han J."/>
            <person name="Peters L."/>
            <person name="Mikhailova N."/>
            <person name="Teshima H."/>
            <person name="Tapia R."/>
            <person name="Kyrpides N."/>
            <person name="Ivanova N."/>
            <person name="Pagani I."/>
            <person name="Cheng J.F."/>
            <person name="Goodwin L."/>
            <person name="Han C."/>
            <person name="Hauser L."/>
            <person name="Land M.L."/>
            <person name="Lapidus A."/>
            <person name="Lucas S."/>
            <person name="Pitluck S."/>
            <person name="Woyke T."/>
            <person name="Stein L."/>
            <person name="Murrell J.C."/>
        </authorList>
    </citation>
    <scope>NUCLEOTIDE SEQUENCE [LARGE SCALE GENOMIC DNA]</scope>
    <source>
        <strain evidence="2 3">MC09</strain>
    </source>
</reference>
<dbReference type="CDD" id="cd14256">
    <property type="entry name" value="Dockerin_I"/>
    <property type="match status" value="1"/>
</dbReference>
<dbReference type="STRING" id="857087.Metme_1782"/>
<dbReference type="InterPro" id="IPR036439">
    <property type="entry name" value="Dockerin_dom_sf"/>
</dbReference>
<evidence type="ECO:0008006" key="4">
    <source>
        <dbReference type="Google" id="ProtNLM"/>
    </source>
</evidence>
<dbReference type="Pfam" id="PF22352">
    <property type="entry name" value="K319L-like_PKD"/>
    <property type="match status" value="1"/>
</dbReference>
<dbReference type="SUPFAM" id="SSF49299">
    <property type="entry name" value="PKD domain"/>
    <property type="match status" value="1"/>
</dbReference>
<dbReference type="InterPro" id="IPR013783">
    <property type="entry name" value="Ig-like_fold"/>
</dbReference>
<dbReference type="KEGG" id="mmt:Metme_1782"/>
<dbReference type="SUPFAM" id="SSF63446">
    <property type="entry name" value="Type I dockerin domain"/>
    <property type="match status" value="1"/>
</dbReference>
<dbReference type="OrthoDB" id="5569107at2"/>
<keyword evidence="3" id="KW-1185">Reference proteome</keyword>
<dbReference type="AlphaFoldDB" id="G0A2M0"/>
<keyword evidence="1" id="KW-0732">Signal</keyword>
<dbReference type="Proteomes" id="UP000008888">
    <property type="component" value="Chromosome"/>
</dbReference>